<sequence>MSESSRNEAPEEWSYVLYHYTPALPASIAALAIFAILTALHIGRLIQHRARYFIAFTVGGICSHFNEKNVLPFAMQNSYILLAPALYAASLYMILGRLIRTCRAEKLSLIPVNQITRIFVRRDIVAFSIQASGGSMAMTSYKLFKVGEKVVITGLFVQAIIFVFFMFTAIVFHQRMFKNPIDMTLQEAIPWRRHLYVLYSTSGIILLRSVFRIVEFIQGNGGYLIKHEAFLYVFDTLLMASVMAIFLIWYIDGLESKKQTTFFASILQSFVQKVFIPCKKK</sequence>
<dbReference type="Pfam" id="PF04479">
    <property type="entry name" value="RTA1"/>
    <property type="match status" value="1"/>
</dbReference>
<keyword evidence="3 5" id="KW-1133">Transmembrane helix</keyword>
<keyword evidence="7" id="KW-1185">Reference proteome</keyword>
<organism evidence="6 7">
    <name type="scientific">Dactylonectria macrodidyma</name>
    <dbReference type="NCBI Taxonomy" id="307937"/>
    <lineage>
        <taxon>Eukaryota</taxon>
        <taxon>Fungi</taxon>
        <taxon>Dikarya</taxon>
        <taxon>Ascomycota</taxon>
        <taxon>Pezizomycotina</taxon>
        <taxon>Sordariomycetes</taxon>
        <taxon>Hypocreomycetidae</taxon>
        <taxon>Hypocreales</taxon>
        <taxon>Nectriaceae</taxon>
        <taxon>Dactylonectria</taxon>
    </lineage>
</organism>
<feature type="transmembrane region" description="Helical" evidence="5">
    <location>
        <begin position="150"/>
        <end position="173"/>
    </location>
</feature>
<dbReference type="InterPro" id="IPR007568">
    <property type="entry name" value="RTA1"/>
</dbReference>
<feature type="transmembrane region" description="Helical" evidence="5">
    <location>
        <begin position="50"/>
        <end position="66"/>
    </location>
</feature>
<feature type="transmembrane region" description="Helical" evidence="5">
    <location>
        <begin position="229"/>
        <end position="251"/>
    </location>
</feature>
<comment type="caution">
    <text evidence="6">The sequence shown here is derived from an EMBL/GenBank/DDBJ whole genome shotgun (WGS) entry which is preliminary data.</text>
</comment>
<evidence type="ECO:0000256" key="1">
    <source>
        <dbReference type="ARBA" id="ARBA00004141"/>
    </source>
</evidence>
<feature type="transmembrane region" description="Helical" evidence="5">
    <location>
        <begin position="194"/>
        <end position="217"/>
    </location>
</feature>
<keyword evidence="2 5" id="KW-0812">Transmembrane</keyword>
<name>A0A9P9JIX2_9HYPO</name>
<protein>
    <submittedName>
        <fullName evidence="6">RTA1 protein</fullName>
    </submittedName>
</protein>
<reference evidence="6" key="1">
    <citation type="journal article" date="2021" name="Nat. Commun.">
        <title>Genetic determinants of endophytism in the Arabidopsis root mycobiome.</title>
        <authorList>
            <person name="Mesny F."/>
            <person name="Miyauchi S."/>
            <person name="Thiergart T."/>
            <person name="Pickel B."/>
            <person name="Atanasova L."/>
            <person name="Karlsson M."/>
            <person name="Huettel B."/>
            <person name="Barry K.W."/>
            <person name="Haridas S."/>
            <person name="Chen C."/>
            <person name="Bauer D."/>
            <person name="Andreopoulos W."/>
            <person name="Pangilinan J."/>
            <person name="LaButti K."/>
            <person name="Riley R."/>
            <person name="Lipzen A."/>
            <person name="Clum A."/>
            <person name="Drula E."/>
            <person name="Henrissat B."/>
            <person name="Kohler A."/>
            <person name="Grigoriev I.V."/>
            <person name="Martin F.M."/>
            <person name="Hacquard S."/>
        </authorList>
    </citation>
    <scope>NUCLEOTIDE SEQUENCE</scope>
    <source>
        <strain evidence="6">MPI-CAGE-AT-0147</strain>
    </source>
</reference>
<evidence type="ECO:0000256" key="2">
    <source>
        <dbReference type="ARBA" id="ARBA00022692"/>
    </source>
</evidence>
<accession>A0A9P9JIX2</accession>
<dbReference type="OrthoDB" id="3358017at2759"/>
<evidence type="ECO:0000313" key="6">
    <source>
        <dbReference type="EMBL" id="KAH7176036.1"/>
    </source>
</evidence>
<proteinExistence type="predicted"/>
<dbReference type="PANTHER" id="PTHR31465:SF1">
    <property type="entry name" value="PROTEIN RTA1-RELATED"/>
    <property type="match status" value="1"/>
</dbReference>
<dbReference type="PANTHER" id="PTHR31465">
    <property type="entry name" value="PROTEIN RTA1-RELATED"/>
    <property type="match status" value="1"/>
</dbReference>
<comment type="subcellular location">
    <subcellularLocation>
        <location evidence="1">Membrane</location>
        <topology evidence="1">Multi-pass membrane protein</topology>
    </subcellularLocation>
</comment>
<gene>
    <name evidence="6" type="ORF">EDB81DRAFT_897024</name>
</gene>
<keyword evidence="4 5" id="KW-0472">Membrane</keyword>
<feature type="transmembrane region" description="Helical" evidence="5">
    <location>
        <begin position="124"/>
        <end position="144"/>
    </location>
</feature>
<feature type="transmembrane region" description="Helical" evidence="5">
    <location>
        <begin position="78"/>
        <end position="99"/>
    </location>
</feature>
<dbReference type="GO" id="GO:0016020">
    <property type="term" value="C:membrane"/>
    <property type="evidence" value="ECO:0007669"/>
    <property type="project" value="UniProtKB-SubCell"/>
</dbReference>
<dbReference type="AlphaFoldDB" id="A0A9P9JIX2"/>
<evidence type="ECO:0000256" key="4">
    <source>
        <dbReference type="ARBA" id="ARBA00023136"/>
    </source>
</evidence>
<feature type="transmembrane region" description="Helical" evidence="5">
    <location>
        <begin position="20"/>
        <end position="43"/>
    </location>
</feature>
<evidence type="ECO:0000313" key="7">
    <source>
        <dbReference type="Proteomes" id="UP000738349"/>
    </source>
</evidence>
<dbReference type="Proteomes" id="UP000738349">
    <property type="component" value="Unassembled WGS sequence"/>
</dbReference>
<dbReference type="EMBL" id="JAGMUV010000001">
    <property type="protein sequence ID" value="KAH7176036.1"/>
    <property type="molecule type" value="Genomic_DNA"/>
</dbReference>
<evidence type="ECO:0000256" key="5">
    <source>
        <dbReference type="SAM" id="Phobius"/>
    </source>
</evidence>
<evidence type="ECO:0000256" key="3">
    <source>
        <dbReference type="ARBA" id="ARBA00022989"/>
    </source>
</evidence>